<evidence type="ECO:0000256" key="1">
    <source>
        <dbReference type="ARBA" id="ARBA00008725"/>
    </source>
</evidence>
<dbReference type="InterPro" id="IPR005673">
    <property type="entry name" value="ABC_phos-bd_PstS"/>
</dbReference>
<feature type="signal peptide" evidence="5">
    <location>
        <begin position="1"/>
        <end position="24"/>
    </location>
</feature>
<evidence type="ECO:0000256" key="2">
    <source>
        <dbReference type="ARBA" id="ARBA00022448"/>
    </source>
</evidence>
<evidence type="ECO:0000256" key="3">
    <source>
        <dbReference type="ARBA" id="ARBA00022592"/>
    </source>
</evidence>
<protein>
    <recommendedName>
        <fullName evidence="4">Phosphate-binding protein</fullName>
    </recommendedName>
</protein>
<comment type="caution">
    <text evidence="7">The sequence shown here is derived from an EMBL/GenBank/DDBJ whole genome shotgun (WGS) entry which is preliminary data.</text>
</comment>
<dbReference type="PANTHER" id="PTHR42996">
    <property type="entry name" value="PHOSPHATE-BINDING PROTEIN PSTS"/>
    <property type="match status" value="1"/>
</dbReference>
<organism evidence="7">
    <name type="scientific">candidate division TA06 bacterium ADurb.Bin131</name>
    <dbReference type="NCBI Taxonomy" id="1852827"/>
    <lineage>
        <taxon>Bacteria</taxon>
        <taxon>Bacteria division TA06</taxon>
    </lineage>
</organism>
<comment type="similarity">
    <text evidence="1 4">Belongs to the PstS family.</text>
</comment>
<dbReference type="AlphaFoldDB" id="A0A1V6CAW1"/>
<dbReference type="NCBIfam" id="TIGR00975">
    <property type="entry name" value="3a0107s03"/>
    <property type="match status" value="1"/>
</dbReference>
<dbReference type="EMBL" id="MWDQ01000053">
    <property type="protein sequence ID" value="OQB74028.1"/>
    <property type="molecule type" value="Genomic_DNA"/>
</dbReference>
<dbReference type="CDD" id="cd13565">
    <property type="entry name" value="PBP2_PstS"/>
    <property type="match status" value="1"/>
</dbReference>
<accession>A0A1V6CAW1</accession>
<dbReference type="Gene3D" id="3.40.190.10">
    <property type="entry name" value="Periplasmic binding protein-like II"/>
    <property type="match status" value="2"/>
</dbReference>
<evidence type="ECO:0000259" key="6">
    <source>
        <dbReference type="Pfam" id="PF12849"/>
    </source>
</evidence>
<evidence type="ECO:0000256" key="5">
    <source>
        <dbReference type="SAM" id="SignalP"/>
    </source>
</evidence>
<dbReference type="GO" id="GO:0035435">
    <property type="term" value="P:phosphate ion transmembrane transport"/>
    <property type="evidence" value="ECO:0007669"/>
    <property type="project" value="InterPro"/>
</dbReference>
<reference evidence="7" key="1">
    <citation type="submission" date="2017-02" db="EMBL/GenBank/DDBJ databases">
        <title>Delving into the versatile metabolic prowess of the omnipresent phylum Bacteroidetes.</title>
        <authorList>
            <person name="Nobu M.K."/>
            <person name="Mei R."/>
            <person name="Narihiro T."/>
            <person name="Kuroda K."/>
            <person name="Liu W.-T."/>
        </authorList>
    </citation>
    <scope>NUCLEOTIDE SEQUENCE</scope>
    <source>
        <strain evidence="7">ADurb.Bin131</strain>
    </source>
</reference>
<dbReference type="SUPFAM" id="SSF53850">
    <property type="entry name" value="Periplasmic binding protein-like II"/>
    <property type="match status" value="1"/>
</dbReference>
<dbReference type="InterPro" id="IPR024370">
    <property type="entry name" value="PBP_domain"/>
</dbReference>
<dbReference type="Pfam" id="PF12849">
    <property type="entry name" value="PBP_like_2"/>
    <property type="match status" value="1"/>
</dbReference>
<dbReference type="PANTHER" id="PTHR42996:SF1">
    <property type="entry name" value="PHOSPHATE-BINDING PROTEIN PSTS"/>
    <property type="match status" value="1"/>
</dbReference>
<dbReference type="PIRSF" id="PIRSF002756">
    <property type="entry name" value="PstS"/>
    <property type="match status" value="1"/>
</dbReference>
<keyword evidence="2 4" id="KW-0813">Transport</keyword>
<dbReference type="GO" id="GO:0042301">
    <property type="term" value="F:phosphate ion binding"/>
    <property type="evidence" value="ECO:0007669"/>
    <property type="project" value="InterPro"/>
</dbReference>
<feature type="domain" description="PBP" evidence="6">
    <location>
        <begin position="28"/>
        <end position="298"/>
    </location>
</feature>
<gene>
    <name evidence="7" type="primary">pstS</name>
    <name evidence="7" type="ORF">BWX89_00682</name>
</gene>
<proteinExistence type="inferred from homology"/>
<sequence length="348" mass="38132">MKKLLKLAVSALAVISMFVQPLKASSVELIGAGATFPYPLYSKMFDVYNKEHGIKINYSAIGSGGGIRQLMAKTVDFGGTDAFLTDKEIREMPGSAVHIPTCIGAVVFAFNVPGVSELNLTPDVIAGIFLGKIKKWSAPEIRKINQNVKMPDINIVVIHRSDGSGTTFIFSDYVSKISNEWKNSVGTGTSLKWPCGLGAKGNPGVAGLIKQIPGSIGYVELIYALSNKIPFACVQNKSGIFIKPSLLNTSIAANVELPDDMRVSITNTNEKNGYPICGFTWIIVYKEQNYDNRPFEKAKELVNLLWWITHQGQRYTEALHYASLPKEAVVKAERIIQSITYNGKPIIK</sequence>
<dbReference type="GO" id="GO:0043190">
    <property type="term" value="C:ATP-binding cassette (ABC) transporter complex"/>
    <property type="evidence" value="ECO:0007669"/>
    <property type="project" value="InterPro"/>
</dbReference>
<feature type="chain" id="PRO_5012618716" description="Phosphate-binding protein" evidence="5">
    <location>
        <begin position="25"/>
        <end position="348"/>
    </location>
</feature>
<keyword evidence="5" id="KW-0732">Signal</keyword>
<keyword evidence="3 4" id="KW-0592">Phosphate transport</keyword>
<evidence type="ECO:0000313" key="7">
    <source>
        <dbReference type="EMBL" id="OQB74028.1"/>
    </source>
</evidence>
<name>A0A1V6CAW1_UNCT6</name>
<dbReference type="InterPro" id="IPR050962">
    <property type="entry name" value="Phosphate-bind_PstS"/>
</dbReference>
<evidence type="ECO:0000256" key="4">
    <source>
        <dbReference type="PIRNR" id="PIRNR002756"/>
    </source>
</evidence>
<dbReference type="Proteomes" id="UP000485562">
    <property type="component" value="Unassembled WGS sequence"/>
</dbReference>